<organism evidence="1 2">
    <name type="scientific">Babesia caballi</name>
    <dbReference type="NCBI Taxonomy" id="5871"/>
    <lineage>
        <taxon>Eukaryota</taxon>
        <taxon>Sar</taxon>
        <taxon>Alveolata</taxon>
        <taxon>Apicomplexa</taxon>
        <taxon>Aconoidasida</taxon>
        <taxon>Piroplasmida</taxon>
        <taxon>Babesiidae</taxon>
        <taxon>Babesia</taxon>
    </lineage>
</organism>
<name>A0AAV4LVA8_BABCB</name>
<sequence length="372" mass="39663">MSLTKQSVLLHEGHRVHDDDRLGRRPDDVAGGHRGGLPLDLDLLALRLGLALQLVVNGDALQKVLAAAALANVLDVDVDALEQLLAAHDLLDDHAQRPRRHVVHHARLAVVVRVGHALVHGRVADDVHVVAHAELLEVASHGRHSAAAERLGELVAGARAFTVRVRHFEIRLFCGTCALAALALLLLLLSHVVKGLDESGDVAILVAVLPLLVAGLREVDTRGGELLEDRRQGDLALLGYAGNHVGVGVRGSLDLGVVEDDGVAVVLDHLHFLDAGDAGSADGPEPELEALVVSDQLVGLLYLPPGRALAAGLCAGNTHAGAKAFARRQHIGRHILSDCSRHLRCLRFSVQRIDGSLRDLSRRSKLVRTDLP</sequence>
<accession>A0AAV4LVA8</accession>
<keyword evidence="2" id="KW-1185">Reference proteome</keyword>
<comment type="caution">
    <text evidence="1">The sequence shown here is derived from an EMBL/GenBank/DDBJ whole genome shotgun (WGS) entry which is preliminary data.</text>
</comment>
<dbReference type="RefSeq" id="XP_067715594.1">
    <property type="nucleotide sequence ID" value="XM_067859493.1"/>
</dbReference>
<dbReference type="EMBL" id="BPLF01000002">
    <property type="protein sequence ID" value="GIX63525.1"/>
    <property type="molecule type" value="Genomic_DNA"/>
</dbReference>
<dbReference type="Proteomes" id="UP001497744">
    <property type="component" value="Unassembled WGS sequence"/>
</dbReference>
<protein>
    <submittedName>
        <fullName evidence="1">Sulfoxide reductase heme-binding subunit YedZ</fullName>
    </submittedName>
</protein>
<evidence type="ECO:0000313" key="2">
    <source>
        <dbReference type="Proteomes" id="UP001497744"/>
    </source>
</evidence>
<evidence type="ECO:0000313" key="1">
    <source>
        <dbReference type="EMBL" id="GIX63525.1"/>
    </source>
</evidence>
<proteinExistence type="predicted"/>
<dbReference type="AlphaFoldDB" id="A0AAV4LVA8"/>
<reference evidence="1 2" key="1">
    <citation type="submission" date="2021-06" db="EMBL/GenBank/DDBJ databases">
        <title>Genome sequence of Babesia caballi.</title>
        <authorList>
            <person name="Yamagishi J."/>
            <person name="Kidaka T."/>
            <person name="Ochi A."/>
        </authorList>
    </citation>
    <scope>NUCLEOTIDE SEQUENCE [LARGE SCALE GENOMIC DNA]</scope>
    <source>
        <strain evidence="1">USDA-D6B2</strain>
    </source>
</reference>
<gene>
    <name evidence="1" type="ORF">BcabD6B2_29600</name>
</gene>
<dbReference type="GeneID" id="94195006"/>